<protein>
    <submittedName>
        <fullName evidence="1">Uncharacterized protein</fullName>
    </submittedName>
</protein>
<name>A0ACC4DNC7_PURLI</name>
<dbReference type="Proteomes" id="UP001638806">
    <property type="component" value="Unassembled WGS sequence"/>
</dbReference>
<evidence type="ECO:0000313" key="1">
    <source>
        <dbReference type="EMBL" id="KAL3957870.1"/>
    </source>
</evidence>
<sequence>MQAAAAPAARGATPAQPAGSLRGLVADVVGARPRNDDMLCASQMDDWDWRRKAGTAQRAPGQAQAPAARSIGPDKHPQSAATPPPLPLPTQLRFHFQWLLPVEVRRAGRAGRPAPGTRPDRTACLAPDCAVPMINPPPPIGAPLALGPC</sequence>
<accession>A0ACC4DNC7</accession>
<evidence type="ECO:0000313" key="2">
    <source>
        <dbReference type="Proteomes" id="UP001638806"/>
    </source>
</evidence>
<gene>
    <name evidence="1" type="ORF">ACCO45_008448</name>
</gene>
<reference evidence="1" key="1">
    <citation type="submission" date="2024-12" db="EMBL/GenBank/DDBJ databases">
        <title>Comparative genomics and development of molecular markers within Purpureocillium lilacinum and among Purpureocillium species.</title>
        <authorList>
            <person name="Yeh Z.-Y."/>
            <person name="Ni N.-T."/>
            <person name="Lo P.-H."/>
            <person name="Mushyakhwo K."/>
            <person name="Lin C.-F."/>
            <person name="Nai Y.-S."/>
        </authorList>
    </citation>
    <scope>NUCLEOTIDE SEQUENCE</scope>
    <source>
        <strain evidence="1">NCHU-NPUST-175</strain>
    </source>
</reference>
<dbReference type="EMBL" id="JBGNUJ010000007">
    <property type="protein sequence ID" value="KAL3957870.1"/>
    <property type="molecule type" value="Genomic_DNA"/>
</dbReference>
<proteinExistence type="predicted"/>
<organism evidence="1 2">
    <name type="scientific">Purpureocillium lilacinum</name>
    <name type="common">Paecilomyces lilacinus</name>
    <dbReference type="NCBI Taxonomy" id="33203"/>
    <lineage>
        <taxon>Eukaryota</taxon>
        <taxon>Fungi</taxon>
        <taxon>Dikarya</taxon>
        <taxon>Ascomycota</taxon>
        <taxon>Pezizomycotina</taxon>
        <taxon>Sordariomycetes</taxon>
        <taxon>Hypocreomycetidae</taxon>
        <taxon>Hypocreales</taxon>
        <taxon>Ophiocordycipitaceae</taxon>
        <taxon>Purpureocillium</taxon>
    </lineage>
</organism>
<comment type="caution">
    <text evidence="1">The sequence shown here is derived from an EMBL/GenBank/DDBJ whole genome shotgun (WGS) entry which is preliminary data.</text>
</comment>
<keyword evidence="2" id="KW-1185">Reference proteome</keyword>